<keyword evidence="3" id="KW-0479">Metal-binding</keyword>
<evidence type="ECO:0000256" key="2">
    <source>
        <dbReference type="ARBA" id="ARBA00022692"/>
    </source>
</evidence>
<feature type="transmembrane region" description="Helical" evidence="9">
    <location>
        <begin position="669"/>
        <end position="689"/>
    </location>
</feature>
<evidence type="ECO:0000313" key="11">
    <source>
        <dbReference type="EMBL" id="CAF0897404.1"/>
    </source>
</evidence>
<evidence type="ECO:0000256" key="1">
    <source>
        <dbReference type="ARBA" id="ARBA00004141"/>
    </source>
</evidence>
<dbReference type="InterPro" id="IPR025754">
    <property type="entry name" value="TRC8_N_dom"/>
</dbReference>
<dbReference type="PANTHER" id="PTHR22763:SF163">
    <property type="entry name" value="E3 UBIQUITIN-PROTEIN LIGASE RNF139"/>
    <property type="match status" value="1"/>
</dbReference>
<dbReference type="PANTHER" id="PTHR22763">
    <property type="entry name" value="RING ZINC FINGER PROTEIN"/>
    <property type="match status" value="1"/>
</dbReference>
<evidence type="ECO:0000256" key="6">
    <source>
        <dbReference type="ARBA" id="ARBA00022989"/>
    </source>
</evidence>
<evidence type="ECO:0000256" key="3">
    <source>
        <dbReference type="ARBA" id="ARBA00022723"/>
    </source>
</evidence>
<reference evidence="11" key="1">
    <citation type="submission" date="2021-02" db="EMBL/GenBank/DDBJ databases">
        <authorList>
            <person name="Nowell W R."/>
        </authorList>
    </citation>
    <scope>NUCLEOTIDE SEQUENCE</scope>
    <source>
        <strain evidence="11">Ploen Becks lab</strain>
    </source>
</reference>
<evidence type="ECO:0000256" key="5">
    <source>
        <dbReference type="ARBA" id="ARBA00022833"/>
    </source>
</evidence>
<evidence type="ECO:0000256" key="4">
    <source>
        <dbReference type="ARBA" id="ARBA00022771"/>
    </source>
</evidence>
<evidence type="ECO:0000259" key="10">
    <source>
        <dbReference type="PROSITE" id="PS50089"/>
    </source>
</evidence>
<keyword evidence="2 9" id="KW-0812">Transmembrane</keyword>
<protein>
    <recommendedName>
        <fullName evidence="10">RING-type domain-containing protein</fullName>
    </recommendedName>
</protein>
<feature type="domain" description="RING-type" evidence="10">
    <location>
        <begin position="743"/>
        <end position="783"/>
    </location>
</feature>
<feature type="transmembrane region" description="Helical" evidence="9">
    <location>
        <begin position="106"/>
        <end position="125"/>
    </location>
</feature>
<proteinExistence type="predicted"/>
<dbReference type="PROSITE" id="PS50089">
    <property type="entry name" value="ZF_RING_2"/>
    <property type="match status" value="1"/>
</dbReference>
<dbReference type="SMART" id="SM00184">
    <property type="entry name" value="RING"/>
    <property type="match status" value="1"/>
</dbReference>
<dbReference type="GO" id="GO:0008270">
    <property type="term" value="F:zinc ion binding"/>
    <property type="evidence" value="ECO:0007669"/>
    <property type="project" value="UniProtKB-KW"/>
</dbReference>
<evidence type="ECO:0000256" key="8">
    <source>
        <dbReference type="PROSITE-ProRule" id="PRU00175"/>
    </source>
</evidence>
<keyword evidence="12" id="KW-1185">Reference proteome</keyword>
<dbReference type="InterPro" id="IPR050731">
    <property type="entry name" value="HRD1_E3_ubiq-ligases"/>
</dbReference>
<gene>
    <name evidence="11" type="ORF">OXX778_LOCUS11225</name>
</gene>
<dbReference type="AlphaFoldDB" id="A0A813ZFX5"/>
<dbReference type="SUPFAM" id="SSF57850">
    <property type="entry name" value="RING/U-box"/>
    <property type="match status" value="1"/>
</dbReference>
<dbReference type="Pfam" id="PF13639">
    <property type="entry name" value="zf-RING_2"/>
    <property type="match status" value="1"/>
</dbReference>
<dbReference type="Gene3D" id="3.30.40.10">
    <property type="entry name" value="Zinc/RING finger domain, C3HC4 (zinc finger)"/>
    <property type="match status" value="1"/>
</dbReference>
<comment type="subcellular location">
    <subcellularLocation>
        <location evidence="1">Membrane</location>
        <topology evidence="1">Multi-pass membrane protein</topology>
    </subcellularLocation>
</comment>
<evidence type="ECO:0000313" key="12">
    <source>
        <dbReference type="Proteomes" id="UP000663879"/>
    </source>
</evidence>
<keyword evidence="4 8" id="KW-0863">Zinc-finger</keyword>
<feature type="transmembrane region" description="Helical" evidence="9">
    <location>
        <begin position="318"/>
        <end position="341"/>
    </location>
</feature>
<sequence length="790" mass="94141">MDERPNQRVDPNNPYPIMSYFNDLKTIIADKFKQYEGIISVFLRFPSIILADLILNNTNVILEYLEIKLAHHLNIILFYLLSKFIFLTLIFFCCLVFLLDNYNIMRIYKIIGLISQPFLFSYLYSFNEINIFSVHIPRNYFVYFIYLEVTSLTIYFYYDIYYKFIQDKYEIYRYYQFYNNRGEETLFLELLTNHGYKNVANVVRQDHEVRERVQELDLYLNETNSLFAQGPPYKIYYRLIYILSYSILSYVINEKIIDPKTDEKFNIISLGYLILLTYDLTANLDQMLLRLLLRIKILARKLFQGVLLQVMWENWFNRLKIPLCLKIYFLIQFVIFSLNFVKYKSYYYAMDRIVLGNGMEKSKSLFSYIAGLFFKKFDSDNYDKNEQKFLFTSTISQLVSLFSKTEIIIKADSVDLKLINQILIYVKFLILNQTNTLISVLCTTTAISYKFHLIGICLSKLISLEEENVENPEDIRNIGQVTAVLFFLLNLQSNITSLTGFERIEKFYRNYSLLFIAVLHYYHGTVDHKLTALRTMARNVNNRSEHIRTLTISLFLIVIPILILSVIWKYFPISTWLLSASAFNIELIVKVIVSLLMYLVNCLETMQAENDAKKDDVVDYDSTQELNFYDKYDTYIYYIKAFGHVFEFFVAIFLFVNGAYILFFESYGAIRAIMMCLHAYFHIWSQAWLGWNSFKVRRQVIQGFRQFRKFNGINYKEIVKRKYPELNEDQLTKEYDEKLCDNCAICLDEIRLQVALITRCDHVFHFTCLRRWLYEHRQCPVCKKDAYEGN</sequence>
<comment type="caution">
    <text evidence="11">The sequence shown here is derived from an EMBL/GenBank/DDBJ whole genome shotgun (WGS) entry which is preliminary data.</text>
</comment>
<feature type="transmembrane region" description="Helical" evidence="9">
    <location>
        <begin position="265"/>
        <end position="284"/>
    </location>
</feature>
<dbReference type="OrthoDB" id="4348522at2759"/>
<evidence type="ECO:0000256" key="7">
    <source>
        <dbReference type="ARBA" id="ARBA00023136"/>
    </source>
</evidence>
<keyword evidence="6 9" id="KW-1133">Transmembrane helix</keyword>
<feature type="transmembrane region" description="Helical" evidence="9">
    <location>
        <begin position="140"/>
        <end position="158"/>
    </location>
</feature>
<keyword evidence="7 9" id="KW-0472">Membrane</keyword>
<dbReference type="InterPro" id="IPR013083">
    <property type="entry name" value="Znf_RING/FYVE/PHD"/>
</dbReference>
<feature type="transmembrane region" description="Helical" evidence="9">
    <location>
        <begin position="577"/>
        <end position="600"/>
    </location>
</feature>
<feature type="transmembrane region" description="Helical" evidence="9">
    <location>
        <begin position="235"/>
        <end position="253"/>
    </location>
</feature>
<dbReference type="Pfam" id="PF13705">
    <property type="entry name" value="TRC8_N"/>
    <property type="match status" value="2"/>
</dbReference>
<organism evidence="11 12">
    <name type="scientific">Brachionus calyciflorus</name>
    <dbReference type="NCBI Taxonomy" id="104777"/>
    <lineage>
        <taxon>Eukaryota</taxon>
        <taxon>Metazoa</taxon>
        <taxon>Spiralia</taxon>
        <taxon>Gnathifera</taxon>
        <taxon>Rotifera</taxon>
        <taxon>Eurotatoria</taxon>
        <taxon>Monogononta</taxon>
        <taxon>Pseudotrocha</taxon>
        <taxon>Ploima</taxon>
        <taxon>Brachionidae</taxon>
        <taxon>Brachionus</taxon>
    </lineage>
</organism>
<dbReference type="GO" id="GO:0036503">
    <property type="term" value="P:ERAD pathway"/>
    <property type="evidence" value="ECO:0007669"/>
    <property type="project" value="TreeGrafter"/>
</dbReference>
<dbReference type="GO" id="GO:0043161">
    <property type="term" value="P:proteasome-mediated ubiquitin-dependent protein catabolic process"/>
    <property type="evidence" value="ECO:0007669"/>
    <property type="project" value="TreeGrafter"/>
</dbReference>
<evidence type="ECO:0000256" key="9">
    <source>
        <dbReference type="SAM" id="Phobius"/>
    </source>
</evidence>
<dbReference type="Proteomes" id="UP000663879">
    <property type="component" value="Unassembled WGS sequence"/>
</dbReference>
<dbReference type="GO" id="GO:0061630">
    <property type="term" value="F:ubiquitin protein ligase activity"/>
    <property type="evidence" value="ECO:0007669"/>
    <property type="project" value="TreeGrafter"/>
</dbReference>
<dbReference type="InterPro" id="IPR001841">
    <property type="entry name" value="Znf_RING"/>
</dbReference>
<dbReference type="EMBL" id="CAJNOC010001875">
    <property type="protein sequence ID" value="CAF0897404.1"/>
    <property type="molecule type" value="Genomic_DNA"/>
</dbReference>
<feature type="transmembrane region" description="Helical" evidence="9">
    <location>
        <begin position="641"/>
        <end position="663"/>
    </location>
</feature>
<feature type="transmembrane region" description="Helical" evidence="9">
    <location>
        <begin position="75"/>
        <end position="99"/>
    </location>
</feature>
<dbReference type="GO" id="GO:0036513">
    <property type="term" value="C:Derlin-1 retrotranslocation complex"/>
    <property type="evidence" value="ECO:0007669"/>
    <property type="project" value="TreeGrafter"/>
</dbReference>
<name>A0A813ZFX5_9BILA</name>
<feature type="transmembrane region" description="Helical" evidence="9">
    <location>
        <begin position="550"/>
        <end position="571"/>
    </location>
</feature>
<accession>A0A813ZFX5</accession>
<keyword evidence="5" id="KW-0862">Zinc</keyword>